<dbReference type="GO" id="GO:0009240">
    <property type="term" value="P:isopentenyl diphosphate biosynthetic process"/>
    <property type="evidence" value="ECO:0007669"/>
    <property type="project" value="TreeGrafter"/>
</dbReference>
<proteinExistence type="predicted"/>
<evidence type="ECO:0000259" key="1">
    <source>
        <dbReference type="PROSITE" id="PS51462"/>
    </source>
</evidence>
<comment type="caution">
    <text evidence="2">The sequence shown here is derived from an EMBL/GenBank/DDBJ whole genome shotgun (WGS) entry which is preliminary data.</text>
</comment>
<dbReference type="PROSITE" id="PS51462">
    <property type="entry name" value="NUDIX"/>
    <property type="match status" value="1"/>
</dbReference>
<dbReference type="InterPro" id="IPR000086">
    <property type="entry name" value="NUDIX_hydrolase_dom"/>
</dbReference>
<dbReference type="AlphaFoldDB" id="A0A7W8HAQ9"/>
<evidence type="ECO:0000313" key="3">
    <source>
        <dbReference type="Proteomes" id="UP000543642"/>
    </source>
</evidence>
<keyword evidence="2" id="KW-0413">Isomerase</keyword>
<dbReference type="GO" id="GO:0005737">
    <property type="term" value="C:cytoplasm"/>
    <property type="evidence" value="ECO:0007669"/>
    <property type="project" value="TreeGrafter"/>
</dbReference>
<dbReference type="CDD" id="cd04692">
    <property type="entry name" value="NUDIX_Hydrolase"/>
    <property type="match status" value="1"/>
</dbReference>
<dbReference type="InterPro" id="IPR015797">
    <property type="entry name" value="NUDIX_hydrolase-like_dom_sf"/>
</dbReference>
<dbReference type="Gene3D" id="3.90.79.10">
    <property type="entry name" value="Nucleoside Triphosphate Pyrophosphohydrolase"/>
    <property type="match status" value="1"/>
</dbReference>
<name>A0A7W8HAQ9_9FIRM</name>
<sequence>MEMLDVVDEEGNPTGMVVEREIAHREGIRHRTSHVWIMRWGESGPEILLQKRSASKDSNPGCYDISSAGHILAGSGWVSSALRELKEELGIDASADELHYCGKRTMYTESMFHGRKFIDNQVSSVFYMIRDVALEDLKLHKGEVDEVRWMTLDECKAMVRENTMDHCIFMEELEMLPQSPEEALQEAEDNMGAMSGQAVLYT</sequence>
<protein>
    <submittedName>
        <fullName evidence="2">Isopentenyldiphosphate isomerase</fullName>
    </submittedName>
</protein>
<dbReference type="GO" id="GO:0004452">
    <property type="term" value="F:isopentenyl-diphosphate delta-isomerase activity"/>
    <property type="evidence" value="ECO:0007669"/>
    <property type="project" value="TreeGrafter"/>
</dbReference>
<keyword evidence="3" id="KW-1185">Reference proteome</keyword>
<dbReference type="EMBL" id="JACHFW010000004">
    <property type="protein sequence ID" value="MBB5264275.1"/>
    <property type="molecule type" value="Genomic_DNA"/>
</dbReference>
<dbReference type="PANTHER" id="PTHR10885">
    <property type="entry name" value="ISOPENTENYL-DIPHOSPHATE DELTA-ISOMERASE"/>
    <property type="match status" value="1"/>
</dbReference>
<feature type="domain" description="Nudix hydrolase" evidence="1">
    <location>
        <begin position="28"/>
        <end position="172"/>
    </location>
</feature>
<dbReference type="Pfam" id="PF00293">
    <property type="entry name" value="NUDIX"/>
    <property type="match status" value="1"/>
</dbReference>
<reference evidence="2 3" key="1">
    <citation type="submission" date="2020-08" db="EMBL/GenBank/DDBJ databases">
        <title>Genomic Encyclopedia of Type Strains, Phase IV (KMG-IV): sequencing the most valuable type-strain genomes for metagenomic binning, comparative biology and taxonomic classification.</title>
        <authorList>
            <person name="Goeker M."/>
        </authorList>
    </citation>
    <scope>NUCLEOTIDE SEQUENCE [LARGE SCALE GENOMIC DNA]</scope>
    <source>
        <strain evidence="2 3">DSM 106146</strain>
    </source>
</reference>
<gene>
    <name evidence="2" type="ORF">HNP82_001386</name>
</gene>
<dbReference type="SUPFAM" id="SSF55811">
    <property type="entry name" value="Nudix"/>
    <property type="match status" value="1"/>
</dbReference>
<evidence type="ECO:0000313" key="2">
    <source>
        <dbReference type="EMBL" id="MBB5264275.1"/>
    </source>
</evidence>
<accession>A0A7W8HAQ9</accession>
<dbReference type="RefSeq" id="WP_183772802.1">
    <property type="nucleotide sequence ID" value="NZ_CAWVEG010000213.1"/>
</dbReference>
<dbReference type="Proteomes" id="UP000543642">
    <property type="component" value="Unassembled WGS sequence"/>
</dbReference>
<organism evidence="2 3">
    <name type="scientific">Catenibacillus scindens</name>
    <dbReference type="NCBI Taxonomy" id="673271"/>
    <lineage>
        <taxon>Bacteria</taxon>
        <taxon>Bacillati</taxon>
        <taxon>Bacillota</taxon>
        <taxon>Clostridia</taxon>
        <taxon>Lachnospirales</taxon>
        <taxon>Lachnospiraceae</taxon>
        <taxon>Catenibacillus</taxon>
    </lineage>
</organism>
<dbReference type="PANTHER" id="PTHR10885:SF20">
    <property type="entry name" value="NUDIX HYDROLASE DOMAIN-CONTAINING PROTEIN"/>
    <property type="match status" value="1"/>
</dbReference>